<gene>
    <name evidence="2" type="ORF">IFM89_012110</name>
</gene>
<evidence type="ECO:0000313" key="3">
    <source>
        <dbReference type="Proteomes" id="UP000631114"/>
    </source>
</evidence>
<protein>
    <submittedName>
        <fullName evidence="2">Uncharacterized protein</fullName>
    </submittedName>
</protein>
<proteinExistence type="predicted"/>
<name>A0A835I2K6_9MAGN</name>
<keyword evidence="3" id="KW-1185">Reference proteome</keyword>
<reference evidence="2 3" key="1">
    <citation type="submission" date="2020-10" db="EMBL/GenBank/DDBJ databases">
        <title>The Coptis chinensis genome and diversification of protoberbering-type alkaloids.</title>
        <authorList>
            <person name="Wang B."/>
            <person name="Shu S."/>
            <person name="Song C."/>
            <person name="Liu Y."/>
        </authorList>
    </citation>
    <scope>NUCLEOTIDE SEQUENCE [LARGE SCALE GENOMIC DNA]</scope>
    <source>
        <strain evidence="2">HL-2020</strain>
        <tissue evidence="2">Leaf</tissue>
    </source>
</reference>
<feature type="region of interest" description="Disordered" evidence="1">
    <location>
        <begin position="98"/>
        <end position="147"/>
    </location>
</feature>
<dbReference type="Proteomes" id="UP000631114">
    <property type="component" value="Unassembled WGS sequence"/>
</dbReference>
<dbReference type="AlphaFoldDB" id="A0A835I2K6"/>
<evidence type="ECO:0000313" key="2">
    <source>
        <dbReference type="EMBL" id="KAF9608942.1"/>
    </source>
</evidence>
<comment type="caution">
    <text evidence="2">The sequence shown here is derived from an EMBL/GenBank/DDBJ whole genome shotgun (WGS) entry which is preliminary data.</text>
</comment>
<sequence>MENNQSPQQPKSTKAKGNYVVWTIEMDRVLIETFLDQVQKETNLNKVGSFVVLDESVDAIKEKCGKAKDSNDNCKMIVVRDDVWENYVKSHPNAKGFRRGELDKAREEVENNGSNENDGHEDINGENEGSDKQLKRGSDEKQSANKSYPRRCHCQQMCDFHDRYIEVYGDKTKEHVFYGLPG</sequence>
<dbReference type="EMBL" id="JADFTS010000004">
    <property type="protein sequence ID" value="KAF9608942.1"/>
    <property type="molecule type" value="Genomic_DNA"/>
</dbReference>
<feature type="compositionally biased region" description="Basic and acidic residues" evidence="1">
    <location>
        <begin position="117"/>
        <end position="143"/>
    </location>
</feature>
<dbReference type="OrthoDB" id="595759at2759"/>
<evidence type="ECO:0000256" key="1">
    <source>
        <dbReference type="SAM" id="MobiDB-lite"/>
    </source>
</evidence>
<accession>A0A835I2K6</accession>
<feature type="compositionally biased region" description="Basic and acidic residues" evidence="1">
    <location>
        <begin position="98"/>
        <end position="109"/>
    </location>
</feature>
<organism evidence="2 3">
    <name type="scientific">Coptis chinensis</name>
    <dbReference type="NCBI Taxonomy" id="261450"/>
    <lineage>
        <taxon>Eukaryota</taxon>
        <taxon>Viridiplantae</taxon>
        <taxon>Streptophyta</taxon>
        <taxon>Embryophyta</taxon>
        <taxon>Tracheophyta</taxon>
        <taxon>Spermatophyta</taxon>
        <taxon>Magnoliopsida</taxon>
        <taxon>Ranunculales</taxon>
        <taxon>Ranunculaceae</taxon>
        <taxon>Coptidoideae</taxon>
        <taxon>Coptis</taxon>
    </lineage>
</organism>